<dbReference type="PANTHER" id="PTHR43404:SF2">
    <property type="entry name" value="LIPOPOLYSACCHARIDE CHOLINEPHOSPHOTRANSFERASE LICD"/>
    <property type="match status" value="1"/>
</dbReference>
<dbReference type="EMBL" id="SSTJ01000007">
    <property type="protein sequence ID" value="THG37204.1"/>
    <property type="molecule type" value="Genomic_DNA"/>
</dbReference>
<dbReference type="RefSeq" id="WP_136434567.1">
    <property type="nucleotide sequence ID" value="NZ_SSTJ01000007.1"/>
</dbReference>
<dbReference type="PANTHER" id="PTHR43404">
    <property type="entry name" value="LIPOPOLYSACCHARIDE CHOLINEPHOSPHOTRANSFERASE LICD"/>
    <property type="match status" value="1"/>
</dbReference>
<protein>
    <submittedName>
        <fullName evidence="3">LicD family protein</fullName>
    </submittedName>
</protein>
<feature type="domain" description="LicD/FKTN/FKRP nucleotidyltransferase" evidence="2">
    <location>
        <begin position="26"/>
        <end position="132"/>
    </location>
</feature>
<name>A0A4S4G2J7_9ACTN</name>
<dbReference type="GO" id="GO:0009100">
    <property type="term" value="P:glycoprotein metabolic process"/>
    <property type="evidence" value="ECO:0007669"/>
    <property type="project" value="UniProtKB-ARBA"/>
</dbReference>
<dbReference type="InterPro" id="IPR052942">
    <property type="entry name" value="LPS_cholinephosphotransferase"/>
</dbReference>
<sequence length="278" mass="31548">MQYDPDDLRQLQLVELEVLLAIDELCARYDIPYFLDSGSALGAMRHGGFIPWDDDIDIGMLREDYERFVAVALDELPEGYRLLTPDVTEGYAPMWAKVMREGTKFYTRETLEAGLDQGVFVDVFPYDRLCEDVREAQRQVADCLKWQRASYMYHAASVHVPHGGVLGRLERLMCGAAHGVLKLCTRQDILVAHFRNAISRDVAGDRVTVLSYPVEGGFAQDELLPARMVSFEGHELPVPRDAEGYLVKKYGERWMDVPPEGRRRNHAPEILELSRGTG</sequence>
<gene>
    <name evidence="3" type="ORF">E5986_07045</name>
</gene>
<evidence type="ECO:0000313" key="4">
    <source>
        <dbReference type="Proteomes" id="UP000308978"/>
    </source>
</evidence>
<proteinExistence type="predicted"/>
<dbReference type="InterPro" id="IPR007074">
    <property type="entry name" value="LicD/FKTN/FKRP_NTP_transf"/>
</dbReference>
<evidence type="ECO:0000256" key="1">
    <source>
        <dbReference type="SAM" id="MobiDB-lite"/>
    </source>
</evidence>
<organism evidence="3 4">
    <name type="scientific">Adlercreutzia caecimuris</name>
    <dbReference type="NCBI Taxonomy" id="671266"/>
    <lineage>
        <taxon>Bacteria</taxon>
        <taxon>Bacillati</taxon>
        <taxon>Actinomycetota</taxon>
        <taxon>Coriobacteriia</taxon>
        <taxon>Eggerthellales</taxon>
        <taxon>Eggerthellaceae</taxon>
        <taxon>Adlercreutzia</taxon>
    </lineage>
</organism>
<accession>A0A4S4G2J7</accession>
<dbReference type="Proteomes" id="UP000308978">
    <property type="component" value="Unassembled WGS sequence"/>
</dbReference>
<dbReference type="AlphaFoldDB" id="A0A4S4G2J7"/>
<evidence type="ECO:0000259" key="2">
    <source>
        <dbReference type="Pfam" id="PF04991"/>
    </source>
</evidence>
<reference evidence="3 4" key="1">
    <citation type="submission" date="2019-04" db="EMBL/GenBank/DDBJ databases">
        <title>Microbes associate with the intestines of laboratory mice.</title>
        <authorList>
            <person name="Navarre W."/>
            <person name="Wong E."/>
            <person name="Huang K.C."/>
            <person name="Tropini C."/>
            <person name="Ng K."/>
            <person name="Yu B."/>
        </authorList>
    </citation>
    <scope>NUCLEOTIDE SEQUENCE [LARGE SCALE GENOMIC DNA]</scope>
    <source>
        <strain evidence="3 4">NM80_B27</strain>
    </source>
</reference>
<feature type="compositionally biased region" description="Basic and acidic residues" evidence="1">
    <location>
        <begin position="259"/>
        <end position="269"/>
    </location>
</feature>
<dbReference type="Pfam" id="PF04991">
    <property type="entry name" value="LicD"/>
    <property type="match status" value="1"/>
</dbReference>
<feature type="region of interest" description="Disordered" evidence="1">
    <location>
        <begin position="259"/>
        <end position="278"/>
    </location>
</feature>
<evidence type="ECO:0000313" key="3">
    <source>
        <dbReference type="EMBL" id="THG37204.1"/>
    </source>
</evidence>
<comment type="caution">
    <text evidence="3">The sequence shown here is derived from an EMBL/GenBank/DDBJ whole genome shotgun (WGS) entry which is preliminary data.</text>
</comment>